<dbReference type="AlphaFoldDB" id="A0A095SU97"/>
<protein>
    <recommendedName>
        <fullName evidence="3">Tetratricopeptide repeat protein</fullName>
    </recommendedName>
</protein>
<gene>
    <name evidence="1" type="ORF">LG45_06535</name>
</gene>
<dbReference type="eggNOG" id="ENOG502Z7TA">
    <property type="taxonomic scope" value="Bacteria"/>
</dbReference>
<sequence>MNLTDYTYLINKPDAINERHSTELEKIMEEFPYFQSARVLRLKHLYNQDSFKYNYALKVAAAFTTDRSILFDFITSDTFVTVQNGLYDQKIAELLNIDVIGSEIVEVQKPIQDINSVEQSILSSISQANPHDLIFEKKLDLGKPLEFTKNEKHSFQEWLQLSRLSPIERKETASEEELAKRKKLEIIDKFIENNPKIPPIKKENSAYTIQPVIEDKSYLMTETLARVYLEQKKYTKAIQAYEILILKYPEKSSFFADRILDIKKLQQNNNS</sequence>
<evidence type="ECO:0008006" key="3">
    <source>
        <dbReference type="Google" id="ProtNLM"/>
    </source>
</evidence>
<reference evidence="1 2" key="1">
    <citation type="submission" date="2014-09" db="EMBL/GenBank/DDBJ databases">
        <title>Whole Genome Shotgun of Flavobacterium aquatile LMG 4008.</title>
        <authorList>
            <person name="Gale A.N."/>
            <person name="Pipes S.E."/>
            <person name="Newman J.D."/>
        </authorList>
    </citation>
    <scope>NUCLEOTIDE SEQUENCE [LARGE SCALE GENOMIC DNA]</scope>
    <source>
        <strain evidence="1 2">LMG 4008</strain>
    </source>
</reference>
<dbReference type="RefSeq" id="WP_035125550.1">
    <property type="nucleotide sequence ID" value="NZ_JRHH01000003.1"/>
</dbReference>
<accession>A0A095SU97</accession>
<evidence type="ECO:0000313" key="1">
    <source>
        <dbReference type="EMBL" id="KGD67959.1"/>
    </source>
</evidence>
<evidence type="ECO:0000313" key="2">
    <source>
        <dbReference type="Proteomes" id="UP000029554"/>
    </source>
</evidence>
<proteinExistence type="predicted"/>
<dbReference type="OrthoDB" id="594666at2"/>
<dbReference type="Proteomes" id="UP000029554">
    <property type="component" value="Unassembled WGS sequence"/>
</dbReference>
<keyword evidence="2" id="KW-1185">Reference proteome</keyword>
<dbReference type="STRING" id="1453498.LG45_06535"/>
<name>A0A095SU97_9FLAO</name>
<organism evidence="1 2">
    <name type="scientific">Flavobacterium aquatile LMG 4008 = ATCC 11947</name>
    <dbReference type="NCBI Taxonomy" id="1453498"/>
    <lineage>
        <taxon>Bacteria</taxon>
        <taxon>Pseudomonadati</taxon>
        <taxon>Bacteroidota</taxon>
        <taxon>Flavobacteriia</taxon>
        <taxon>Flavobacteriales</taxon>
        <taxon>Flavobacteriaceae</taxon>
        <taxon>Flavobacterium</taxon>
    </lineage>
</organism>
<comment type="caution">
    <text evidence="1">The sequence shown here is derived from an EMBL/GenBank/DDBJ whole genome shotgun (WGS) entry which is preliminary data.</text>
</comment>
<dbReference type="EMBL" id="JRHH01000003">
    <property type="protein sequence ID" value="KGD67959.1"/>
    <property type="molecule type" value="Genomic_DNA"/>
</dbReference>